<dbReference type="AlphaFoldDB" id="A0A098LXV0"/>
<feature type="chain" id="PRO_5001944919" evidence="1">
    <location>
        <begin position="21"/>
        <end position="80"/>
    </location>
</feature>
<name>A0A098LXV0_GEMSP</name>
<evidence type="ECO:0000256" key="1">
    <source>
        <dbReference type="SAM" id="SignalP"/>
    </source>
</evidence>
<proteinExistence type="predicted"/>
<keyword evidence="1" id="KW-0732">Signal</keyword>
<sequence>MKVQIVLALVLGLLVQICQSHLRKRQVSRERRSSLSETKEEICEYCPECEDGGVPSASCRANTEDYRYCNVCYLQEVIGK</sequence>
<protein>
    <submittedName>
        <fullName evidence="2">Gsp_08 putative toxin</fullName>
    </submittedName>
</protein>
<accession>A0A098LXV0</accession>
<reference evidence="2" key="1">
    <citation type="journal article" date="2014" name="Toxicon">
        <title>A bioinformatics survey for conotoxin-like sequences in three turrid snail venom duct transcriptomes.</title>
        <authorList>
            <person name="Gonzales D.T."/>
            <person name="Saloma C.P."/>
        </authorList>
    </citation>
    <scope>NUCLEOTIDE SEQUENCE</scope>
    <source>
        <tissue evidence="2">Venom duct</tissue>
    </source>
</reference>
<evidence type="ECO:0000313" key="2">
    <source>
        <dbReference type="EMBL" id="JAC94786.1"/>
    </source>
</evidence>
<feature type="signal peptide" evidence="1">
    <location>
        <begin position="1"/>
        <end position="20"/>
    </location>
</feature>
<dbReference type="EMBL" id="GBRA01000008">
    <property type="protein sequence ID" value="JAC94786.1"/>
    <property type="molecule type" value="Transcribed_RNA"/>
</dbReference>
<reference evidence="2" key="2">
    <citation type="submission" date="2014-09" db="EMBL/GenBank/DDBJ databases">
        <authorList>
            <person name="Gonzales D.T.T."/>
            <person name="Saloma C.P."/>
        </authorList>
    </citation>
    <scope>NUCLEOTIDE SEQUENCE</scope>
    <source>
        <tissue evidence="2">Venom duct</tissue>
    </source>
</reference>
<organism evidence="2">
    <name type="scientific">Gemmula speciosa</name>
    <name type="common">Splendid gem-turris</name>
    <name type="synonym">Pleurotoma speciosa</name>
    <dbReference type="NCBI Taxonomy" id="439592"/>
    <lineage>
        <taxon>Eukaryota</taxon>
        <taxon>Metazoa</taxon>
        <taxon>Spiralia</taxon>
        <taxon>Lophotrochozoa</taxon>
        <taxon>Mollusca</taxon>
        <taxon>Gastropoda</taxon>
        <taxon>Caenogastropoda</taxon>
        <taxon>Neogastropoda</taxon>
        <taxon>Conoidea</taxon>
        <taxon>Turridae</taxon>
        <taxon>Gemmula</taxon>
    </lineage>
</organism>